<keyword evidence="2" id="KW-1185">Reference proteome</keyword>
<dbReference type="AlphaFoldDB" id="A0A1M5JUD6"/>
<dbReference type="OrthoDB" id="328972at2"/>
<sequence length="150" mass="17109">MKNDFQSKKVAAVFERTPPAIRKRLLVLRKLIFEVASKTSGVGPLEETLKWDSPSYLTSETQSGTTLRIDRVGSQEGMYGIFVHCQSNVVNEFKQKVTTPLTFDSTRGIILDAKDDIPEEVSYFIYLALTYHLRKKKGSVKEVWNQGWMC</sequence>
<evidence type="ECO:0000313" key="1">
    <source>
        <dbReference type="EMBL" id="SHG43900.1"/>
    </source>
</evidence>
<dbReference type="RefSeq" id="WP_073134642.1">
    <property type="nucleotide sequence ID" value="NZ_FQWQ01000001.1"/>
</dbReference>
<name>A0A1M5JUD6_9BACT</name>
<dbReference type="EMBL" id="FQWQ01000001">
    <property type="protein sequence ID" value="SHG43900.1"/>
    <property type="molecule type" value="Genomic_DNA"/>
</dbReference>
<evidence type="ECO:0008006" key="3">
    <source>
        <dbReference type="Google" id="ProtNLM"/>
    </source>
</evidence>
<gene>
    <name evidence="1" type="ORF">SAMN04488109_0279</name>
</gene>
<organism evidence="1 2">
    <name type="scientific">Chryseolinea serpens</name>
    <dbReference type="NCBI Taxonomy" id="947013"/>
    <lineage>
        <taxon>Bacteria</taxon>
        <taxon>Pseudomonadati</taxon>
        <taxon>Bacteroidota</taxon>
        <taxon>Cytophagia</taxon>
        <taxon>Cytophagales</taxon>
        <taxon>Fulvivirgaceae</taxon>
        <taxon>Chryseolinea</taxon>
    </lineage>
</organism>
<dbReference type="SUPFAM" id="SSF159888">
    <property type="entry name" value="YdhG-like"/>
    <property type="match status" value="1"/>
</dbReference>
<accession>A0A1M5JUD6</accession>
<proteinExistence type="predicted"/>
<dbReference type="Proteomes" id="UP000184212">
    <property type="component" value="Unassembled WGS sequence"/>
</dbReference>
<protein>
    <recommendedName>
        <fullName evidence="3">YdhG-like domain-containing protein</fullName>
    </recommendedName>
</protein>
<dbReference type="STRING" id="947013.SAMN04488109_0279"/>
<reference evidence="1 2" key="1">
    <citation type="submission" date="2016-11" db="EMBL/GenBank/DDBJ databases">
        <authorList>
            <person name="Jaros S."/>
            <person name="Januszkiewicz K."/>
            <person name="Wedrychowicz H."/>
        </authorList>
    </citation>
    <scope>NUCLEOTIDE SEQUENCE [LARGE SCALE GENOMIC DNA]</scope>
    <source>
        <strain evidence="1 2">DSM 24574</strain>
    </source>
</reference>
<evidence type="ECO:0000313" key="2">
    <source>
        <dbReference type="Proteomes" id="UP000184212"/>
    </source>
</evidence>